<sequence>MQLRFSTILLIVSILLLPFFSTAQVNFTTLADKQSIGLNDILQVQFIAENASQIESFEAPPFTDFNVLQGPIETSGMSLVNGEISRYQAMTFILRPKRTGKLIIQGATALINGKRTKSNQLRIEVGNATPQSANPYPIDPGISAYRRQIQEDYILQPGETPAEKIKKGLLVVLDLDKTTAYVGEPIVSTYKLLTRLRSDSRVSKRPSMNGFSVYDMIELDGAGPTIEERNGKEYQSHIIRKTQLIPLQEGTFELEPVELENKVRFLRTDQTSGSANRSSLQRLIDDLMGDASGTWEEHQITVASPARTVTILPLPQGAPNSFSGAVGKFTIKGATSTNKIAAGENLTYVLEIEGSGNLPLINAPEWFLPDSITSFDPQITEELNKSISPMEGKKTITYTITSSAPGTFQLPGIEFSFFDPGTKAYKTLRTDSIPLTITPSLNRMPEKPATQKISEPVLSPGKLIIIGVGLLVFGGMIWLIMGRKKTGHAPANPKPSELVSVNPEPVHRTISDYLISPRWAAGKEDPVLFFKELETSIWNCIGDHFGLAPSERKKETVVPMLKARGWSDNDLAALDSIWNRCEWALYAPGIAVADAAAILTEVEGLLTKVQQS</sequence>
<dbReference type="PANTHER" id="PTHR40940:SF2">
    <property type="entry name" value="BATD"/>
    <property type="match status" value="1"/>
</dbReference>
<accession>A0ABS9BMQ1</accession>
<keyword evidence="1" id="KW-1133">Transmembrane helix</keyword>
<comment type="caution">
    <text evidence="2">The sequence shown here is derived from an EMBL/GenBank/DDBJ whole genome shotgun (WGS) entry which is preliminary data.</text>
</comment>
<protein>
    <submittedName>
        <fullName evidence="2">BatD family protein</fullName>
    </submittedName>
</protein>
<keyword evidence="1" id="KW-0812">Transmembrane</keyword>
<name>A0ABS9BMQ1_9BACT</name>
<feature type="transmembrane region" description="Helical" evidence="1">
    <location>
        <begin position="463"/>
        <end position="481"/>
    </location>
</feature>
<evidence type="ECO:0000313" key="2">
    <source>
        <dbReference type="EMBL" id="MCF1717006.1"/>
    </source>
</evidence>
<reference evidence="2 3" key="1">
    <citation type="submission" date="2022-01" db="EMBL/GenBank/DDBJ databases">
        <title>Flavihumibacter sp. nov., isolated from sediment of a river.</title>
        <authorList>
            <person name="Liu H."/>
        </authorList>
    </citation>
    <scope>NUCLEOTIDE SEQUENCE [LARGE SCALE GENOMIC DNA]</scope>
    <source>
        <strain evidence="2 3">RY-1</strain>
    </source>
</reference>
<dbReference type="Proteomes" id="UP001200145">
    <property type="component" value="Unassembled WGS sequence"/>
</dbReference>
<gene>
    <name evidence="2" type="ORF">L0U88_20355</name>
</gene>
<dbReference type="EMBL" id="JAKEVY010000008">
    <property type="protein sequence ID" value="MCF1717006.1"/>
    <property type="molecule type" value="Genomic_DNA"/>
</dbReference>
<evidence type="ECO:0000313" key="3">
    <source>
        <dbReference type="Proteomes" id="UP001200145"/>
    </source>
</evidence>
<dbReference type="PANTHER" id="PTHR40940">
    <property type="entry name" value="PROTEIN BATD-RELATED"/>
    <property type="match status" value="1"/>
</dbReference>
<proteinExistence type="predicted"/>
<dbReference type="RefSeq" id="WP_234868663.1">
    <property type="nucleotide sequence ID" value="NZ_JAKEVY010000008.1"/>
</dbReference>
<evidence type="ECO:0000256" key="1">
    <source>
        <dbReference type="SAM" id="Phobius"/>
    </source>
</evidence>
<organism evidence="2 3">
    <name type="scientific">Flavihumibacter fluminis</name>
    <dbReference type="NCBI Taxonomy" id="2909236"/>
    <lineage>
        <taxon>Bacteria</taxon>
        <taxon>Pseudomonadati</taxon>
        <taxon>Bacteroidota</taxon>
        <taxon>Chitinophagia</taxon>
        <taxon>Chitinophagales</taxon>
        <taxon>Chitinophagaceae</taxon>
        <taxon>Flavihumibacter</taxon>
    </lineage>
</organism>
<keyword evidence="3" id="KW-1185">Reference proteome</keyword>
<dbReference type="InterPro" id="IPR025738">
    <property type="entry name" value="BatD"/>
</dbReference>
<keyword evidence="1" id="KW-0472">Membrane</keyword>
<dbReference type="Pfam" id="PF13584">
    <property type="entry name" value="BatD"/>
    <property type="match status" value="2"/>
</dbReference>